<sequence length="369" mass="38949">MQINDLQAHVRAKHAAIATAVQRVIASGWLILGPEVRAFEAAFAGYVGVAHAVGVANGTDAIELALRALGVQAGDTVATAANASLYAATAMAPLGAQPLFLDVDPASHTVPLAEVERAVAEGARAVVITHLYGRAAPDIEAIARLCAAQGVRLLEDCAQAHGARLHGRCVGSFGDAASFSFYPTKNLGALGDGGAVVTPHADVAEAVTRLRQYGWTSKYTVSLAGARNSRLDELQAAVLSALLPGLDADNARRRDVARRYGAGITHPAVTAPGGHGEDDVAHLYVVRCQHAEARDSLREHLRQQGIASDVHYPVPDHRQPVFGTRFAALQLPHTERLCTQVLTLPCYPEMTADQVQAVIDAVNAWPQPH</sequence>
<dbReference type="OrthoDB" id="9804264at2"/>
<keyword evidence="1 4" id="KW-0663">Pyridoxal phosphate</keyword>
<dbReference type="GO" id="GO:0000271">
    <property type="term" value="P:polysaccharide biosynthetic process"/>
    <property type="evidence" value="ECO:0007669"/>
    <property type="project" value="TreeGrafter"/>
</dbReference>
<evidence type="ECO:0000256" key="4">
    <source>
        <dbReference type="PIRSR" id="PIRSR000390-2"/>
    </source>
</evidence>
<evidence type="ECO:0000256" key="5">
    <source>
        <dbReference type="RuleBase" id="RU004508"/>
    </source>
</evidence>
<reference evidence="6 7" key="1">
    <citation type="submission" date="2017-05" db="EMBL/GenBank/DDBJ databases">
        <authorList>
            <person name="Song R."/>
            <person name="Chenine A.L."/>
            <person name="Ruprecht R.M."/>
        </authorList>
    </citation>
    <scope>NUCLEOTIDE SEQUENCE [LARGE SCALE GENOMIC DNA]</scope>
    <source>
        <strain evidence="6 7">DSM 26136</strain>
    </source>
</reference>
<dbReference type="EMBL" id="CP021455">
    <property type="protein sequence ID" value="ARU03651.1"/>
    <property type="molecule type" value="Genomic_DNA"/>
</dbReference>
<dbReference type="InterPro" id="IPR000653">
    <property type="entry name" value="DegT/StrS_aminotransferase"/>
</dbReference>
<organism evidence="6 7">
    <name type="scientific">Comamonas serinivorans</name>
    <dbReference type="NCBI Taxonomy" id="1082851"/>
    <lineage>
        <taxon>Bacteria</taxon>
        <taxon>Pseudomonadati</taxon>
        <taxon>Pseudomonadota</taxon>
        <taxon>Betaproteobacteria</taxon>
        <taxon>Burkholderiales</taxon>
        <taxon>Comamonadaceae</taxon>
        <taxon>Comamonas</taxon>
    </lineage>
</organism>
<dbReference type="InterPro" id="IPR015422">
    <property type="entry name" value="PyrdxlP-dep_Trfase_small"/>
</dbReference>
<dbReference type="InterPro" id="IPR015421">
    <property type="entry name" value="PyrdxlP-dep_Trfase_major"/>
</dbReference>
<dbReference type="PANTHER" id="PTHR30244">
    <property type="entry name" value="TRANSAMINASE"/>
    <property type="match status" value="1"/>
</dbReference>
<name>A0A1Y0EJQ0_9BURK</name>
<protein>
    <submittedName>
        <fullName evidence="6">Erythromycin biosynthesis sensory transduction protein eryC1</fullName>
    </submittedName>
</protein>
<feature type="active site" description="Proton acceptor" evidence="3">
    <location>
        <position position="185"/>
    </location>
</feature>
<dbReference type="PIRSF" id="PIRSF000390">
    <property type="entry name" value="PLP_StrS"/>
    <property type="match status" value="1"/>
</dbReference>
<dbReference type="Gene3D" id="3.40.640.10">
    <property type="entry name" value="Type I PLP-dependent aspartate aminotransferase-like (Major domain)"/>
    <property type="match status" value="1"/>
</dbReference>
<dbReference type="InterPro" id="IPR015424">
    <property type="entry name" value="PyrdxlP-dep_Trfase"/>
</dbReference>
<dbReference type="GO" id="GO:0030170">
    <property type="term" value="F:pyridoxal phosphate binding"/>
    <property type="evidence" value="ECO:0007669"/>
    <property type="project" value="TreeGrafter"/>
</dbReference>
<dbReference type="GO" id="GO:0008483">
    <property type="term" value="F:transaminase activity"/>
    <property type="evidence" value="ECO:0007669"/>
    <property type="project" value="TreeGrafter"/>
</dbReference>
<gene>
    <name evidence="6" type="ORF">CCO03_02175</name>
</gene>
<evidence type="ECO:0000313" key="7">
    <source>
        <dbReference type="Proteomes" id="UP000196138"/>
    </source>
</evidence>
<proteinExistence type="inferred from homology"/>
<dbReference type="CDD" id="cd00616">
    <property type="entry name" value="AHBA_syn"/>
    <property type="match status" value="1"/>
</dbReference>
<dbReference type="PANTHER" id="PTHR30244:SF36">
    <property type="entry name" value="3-OXO-GLUCOSE-6-PHOSPHATE:GLUTAMATE AMINOTRANSFERASE"/>
    <property type="match status" value="1"/>
</dbReference>
<accession>A0A1Y0EJQ0</accession>
<evidence type="ECO:0000256" key="1">
    <source>
        <dbReference type="ARBA" id="ARBA00022898"/>
    </source>
</evidence>
<dbReference type="Gene3D" id="3.90.1150.10">
    <property type="entry name" value="Aspartate Aminotransferase, domain 1"/>
    <property type="match status" value="1"/>
</dbReference>
<evidence type="ECO:0000256" key="3">
    <source>
        <dbReference type="PIRSR" id="PIRSR000390-1"/>
    </source>
</evidence>
<evidence type="ECO:0000256" key="2">
    <source>
        <dbReference type="ARBA" id="ARBA00037999"/>
    </source>
</evidence>
<evidence type="ECO:0000313" key="6">
    <source>
        <dbReference type="EMBL" id="ARU03651.1"/>
    </source>
</evidence>
<dbReference type="KEGG" id="cser:CCO03_02175"/>
<dbReference type="RefSeq" id="WP_087276664.1">
    <property type="nucleotide sequence ID" value="NZ_CP021455.1"/>
</dbReference>
<comment type="similarity">
    <text evidence="2 5">Belongs to the DegT/DnrJ/EryC1 family.</text>
</comment>
<feature type="modified residue" description="N6-(pyridoxal phosphate)lysine" evidence="4">
    <location>
        <position position="185"/>
    </location>
</feature>
<dbReference type="Pfam" id="PF01041">
    <property type="entry name" value="DegT_DnrJ_EryC1"/>
    <property type="match status" value="1"/>
</dbReference>
<dbReference type="Proteomes" id="UP000196138">
    <property type="component" value="Chromosome"/>
</dbReference>
<dbReference type="AlphaFoldDB" id="A0A1Y0EJQ0"/>
<dbReference type="SUPFAM" id="SSF53383">
    <property type="entry name" value="PLP-dependent transferases"/>
    <property type="match status" value="1"/>
</dbReference>
<keyword evidence="7" id="KW-1185">Reference proteome</keyword>